<dbReference type="AlphaFoldDB" id="A0ABD2VUL1"/>
<dbReference type="InterPro" id="IPR011604">
    <property type="entry name" value="PDDEXK-like_dom_sf"/>
</dbReference>
<organism evidence="2 3">
    <name type="scientific">Trichogramma kaykai</name>
    <dbReference type="NCBI Taxonomy" id="54128"/>
    <lineage>
        <taxon>Eukaryota</taxon>
        <taxon>Metazoa</taxon>
        <taxon>Ecdysozoa</taxon>
        <taxon>Arthropoda</taxon>
        <taxon>Hexapoda</taxon>
        <taxon>Insecta</taxon>
        <taxon>Pterygota</taxon>
        <taxon>Neoptera</taxon>
        <taxon>Endopterygota</taxon>
        <taxon>Hymenoptera</taxon>
        <taxon>Apocrita</taxon>
        <taxon>Proctotrupomorpha</taxon>
        <taxon>Chalcidoidea</taxon>
        <taxon>Trichogrammatidae</taxon>
        <taxon>Trichogramma</taxon>
    </lineage>
</organism>
<feature type="domain" description="YqaJ viral recombinase" evidence="1">
    <location>
        <begin position="123"/>
        <end position="242"/>
    </location>
</feature>
<proteinExistence type="predicted"/>
<dbReference type="PANTHER" id="PTHR46609:SF8">
    <property type="entry name" value="YQAJ VIRAL RECOMBINASE DOMAIN-CONTAINING PROTEIN"/>
    <property type="match status" value="1"/>
</dbReference>
<evidence type="ECO:0000259" key="1">
    <source>
        <dbReference type="Pfam" id="PF09588"/>
    </source>
</evidence>
<protein>
    <recommendedName>
        <fullName evidence="1">YqaJ viral recombinase domain-containing protein</fullName>
    </recommendedName>
</protein>
<dbReference type="EMBL" id="JBJJXI010000173">
    <property type="protein sequence ID" value="KAL3384411.1"/>
    <property type="molecule type" value="Genomic_DNA"/>
</dbReference>
<dbReference type="GO" id="GO:0006281">
    <property type="term" value="P:DNA repair"/>
    <property type="evidence" value="ECO:0007669"/>
    <property type="project" value="UniProtKB-ARBA"/>
</dbReference>
<name>A0ABD2VUL1_9HYME</name>
<dbReference type="InterPro" id="IPR011335">
    <property type="entry name" value="Restrct_endonuc-II-like"/>
</dbReference>
<sequence length="300" mass="34750">MQNVEQVSCTDVRQKWGRVKRNIQHPYNNSALPIQNYCHFSREDAIVDYSSVDEALSKSFLHKLLSCEPDGEAAIHLSKRRRTDYIINITPYNPDYLLHLSLVHSLLDKSDKHLRSVKADVDCQNWMKKCQSVFYSNFKGNTSTNHGILHEDKAILLYEQNLDVKVEKTGFLVNPTCPWLGFSADGVQWDSKLLIEIKCPERGKTVSASQLIEKLSFINNVNGKHVLNKNHKYYAQVQSGMMLLGLPRCHFVVYCSFDESMVIFEVEYSPTFTCNMFNVLKKIYFYYVLPCLEFYDENES</sequence>
<keyword evidence="3" id="KW-1185">Reference proteome</keyword>
<dbReference type="CDD" id="cd22343">
    <property type="entry name" value="PDDEXK_lambda_exonuclease-like"/>
    <property type="match status" value="1"/>
</dbReference>
<dbReference type="Gene3D" id="3.90.320.10">
    <property type="match status" value="1"/>
</dbReference>
<dbReference type="SUPFAM" id="SSF52980">
    <property type="entry name" value="Restriction endonuclease-like"/>
    <property type="match status" value="1"/>
</dbReference>
<evidence type="ECO:0000313" key="3">
    <source>
        <dbReference type="Proteomes" id="UP001627154"/>
    </source>
</evidence>
<accession>A0ABD2VUL1</accession>
<dbReference type="PANTHER" id="PTHR46609">
    <property type="entry name" value="EXONUCLEASE, PHAGE-TYPE/RECB, C-TERMINAL DOMAIN-CONTAINING PROTEIN"/>
    <property type="match status" value="1"/>
</dbReference>
<reference evidence="2 3" key="1">
    <citation type="journal article" date="2024" name="bioRxiv">
        <title>A reference genome for Trichogramma kaykai: A tiny desert-dwelling parasitoid wasp with competing sex-ratio distorters.</title>
        <authorList>
            <person name="Culotta J."/>
            <person name="Lindsey A.R."/>
        </authorList>
    </citation>
    <scope>NUCLEOTIDE SEQUENCE [LARGE SCALE GENOMIC DNA]</scope>
    <source>
        <strain evidence="2 3">KSX58</strain>
    </source>
</reference>
<dbReference type="Proteomes" id="UP001627154">
    <property type="component" value="Unassembled WGS sequence"/>
</dbReference>
<gene>
    <name evidence="2" type="ORF">TKK_019809</name>
</gene>
<dbReference type="InterPro" id="IPR019080">
    <property type="entry name" value="YqaJ_viral_recombinase"/>
</dbReference>
<dbReference type="InterPro" id="IPR051703">
    <property type="entry name" value="NF-kappa-B_Signaling_Reg"/>
</dbReference>
<dbReference type="Pfam" id="PF09588">
    <property type="entry name" value="YqaJ"/>
    <property type="match status" value="1"/>
</dbReference>
<evidence type="ECO:0000313" key="2">
    <source>
        <dbReference type="EMBL" id="KAL3384411.1"/>
    </source>
</evidence>
<comment type="caution">
    <text evidence="2">The sequence shown here is derived from an EMBL/GenBank/DDBJ whole genome shotgun (WGS) entry which is preliminary data.</text>
</comment>